<gene>
    <name evidence="2" type="ORF">C7M84_014855</name>
</gene>
<evidence type="ECO:0000313" key="3">
    <source>
        <dbReference type="Proteomes" id="UP000283509"/>
    </source>
</evidence>
<accession>A0A423SSE5</accession>
<protein>
    <submittedName>
        <fullName evidence="2">Uncharacterized protein</fullName>
    </submittedName>
</protein>
<feature type="region of interest" description="Disordered" evidence="1">
    <location>
        <begin position="1"/>
        <end position="22"/>
    </location>
</feature>
<proteinExistence type="predicted"/>
<dbReference type="Proteomes" id="UP000283509">
    <property type="component" value="Unassembled WGS sequence"/>
</dbReference>
<dbReference type="EMBL" id="QCYY01002849">
    <property type="protein sequence ID" value="ROT67101.1"/>
    <property type="molecule type" value="Genomic_DNA"/>
</dbReference>
<dbReference type="AlphaFoldDB" id="A0A423SSE5"/>
<feature type="region of interest" description="Disordered" evidence="1">
    <location>
        <begin position="66"/>
        <end position="86"/>
    </location>
</feature>
<reference evidence="2 3" key="1">
    <citation type="submission" date="2018-04" db="EMBL/GenBank/DDBJ databases">
        <authorList>
            <person name="Zhang X."/>
            <person name="Yuan J."/>
            <person name="Li F."/>
            <person name="Xiang J."/>
        </authorList>
    </citation>
    <scope>NUCLEOTIDE SEQUENCE [LARGE SCALE GENOMIC DNA]</scope>
    <source>
        <tissue evidence="2">Muscle</tissue>
    </source>
</reference>
<organism evidence="2 3">
    <name type="scientific">Penaeus vannamei</name>
    <name type="common">Whiteleg shrimp</name>
    <name type="synonym">Litopenaeus vannamei</name>
    <dbReference type="NCBI Taxonomy" id="6689"/>
    <lineage>
        <taxon>Eukaryota</taxon>
        <taxon>Metazoa</taxon>
        <taxon>Ecdysozoa</taxon>
        <taxon>Arthropoda</taxon>
        <taxon>Crustacea</taxon>
        <taxon>Multicrustacea</taxon>
        <taxon>Malacostraca</taxon>
        <taxon>Eumalacostraca</taxon>
        <taxon>Eucarida</taxon>
        <taxon>Decapoda</taxon>
        <taxon>Dendrobranchiata</taxon>
        <taxon>Penaeoidea</taxon>
        <taxon>Penaeidae</taxon>
        <taxon>Penaeus</taxon>
    </lineage>
</organism>
<evidence type="ECO:0000256" key="1">
    <source>
        <dbReference type="SAM" id="MobiDB-lite"/>
    </source>
</evidence>
<feature type="compositionally biased region" description="Polar residues" evidence="1">
    <location>
        <begin position="68"/>
        <end position="86"/>
    </location>
</feature>
<reference evidence="2 3" key="2">
    <citation type="submission" date="2019-01" db="EMBL/GenBank/DDBJ databases">
        <title>The decoding of complex shrimp genome reveals the adaptation for benthos swimmer, frequently molting mechanism and breeding impact on genome.</title>
        <authorList>
            <person name="Sun Y."/>
            <person name="Gao Y."/>
            <person name="Yu Y."/>
        </authorList>
    </citation>
    <scope>NUCLEOTIDE SEQUENCE [LARGE SCALE GENOMIC DNA]</scope>
    <source>
        <tissue evidence="2">Muscle</tissue>
    </source>
</reference>
<comment type="caution">
    <text evidence="2">The sequence shown here is derived from an EMBL/GenBank/DDBJ whole genome shotgun (WGS) entry which is preliminary data.</text>
</comment>
<name>A0A423SSE5_PENVA</name>
<keyword evidence="3" id="KW-1185">Reference proteome</keyword>
<sequence length="482" mass="52375">MKPLRRRAGGEARNSAPKHMKLRTLREASTPLLGSTWPAVAPGNYGAHNSTDWWTQRFTETMRRRGQNLGNEESPTRAKNSTIRTSASVRRGSGFERVGAGSPLQPASTALLFARIILARFIPLQPALLFARIILARFNPLPCLLGSSLPASTASTRSLFARITRPPFARIILARFNNPLSCLLGSLPASTRFNRSVCSDHPCPLQPASTRFPVRSDHPCRFQPALLFARIILARFNPLHRSPVARITLARFNPLSCLLGSSLPASTRFNPLSCLLGSSLPASTRFPVARIILAQPASTRSLFARSSLPAEFARIILPASTRFNPLSCLLGSSLPASTRFNPLSCLLGSSLPASTRFNSDHPSAFARIILARFNQPAPVCSDHPCPLQPASTRFPVCSIILARRFNHPPPAVARINPLQPALLFARIKLQLQPASSLLDHPCPLQCFKSTRSPVARIILARFNPLSCLLGSSLALGSPASKS</sequence>
<evidence type="ECO:0000313" key="2">
    <source>
        <dbReference type="EMBL" id="ROT67101.1"/>
    </source>
</evidence>